<organism evidence="1 2">
    <name type="scientific">Nemania bipapillata</name>
    <dbReference type="NCBI Taxonomy" id="110536"/>
    <lineage>
        <taxon>Eukaryota</taxon>
        <taxon>Fungi</taxon>
        <taxon>Dikarya</taxon>
        <taxon>Ascomycota</taxon>
        <taxon>Pezizomycotina</taxon>
        <taxon>Sordariomycetes</taxon>
        <taxon>Xylariomycetidae</taxon>
        <taxon>Xylariales</taxon>
        <taxon>Xylariaceae</taxon>
        <taxon>Nemania</taxon>
    </lineage>
</organism>
<reference evidence="1" key="1">
    <citation type="submission" date="2022-11" db="EMBL/GenBank/DDBJ databases">
        <title>Genome Sequence of Nemania bipapillata.</title>
        <authorList>
            <person name="Buettner E."/>
        </authorList>
    </citation>
    <scope>NUCLEOTIDE SEQUENCE</scope>
    <source>
        <strain evidence="1">CP14</strain>
    </source>
</reference>
<gene>
    <name evidence="1" type="ORF">ONZ43_g3754</name>
</gene>
<sequence>MDAIIKKIILFEDSGEWKGQCAIKIREALEATNSVNISGNFVNRAGKILLDPLATPDLLAGINYPACVKYCGHNQLSTVFNYEIFSAGINNYFLPWIALTAQLPFETGENDVLANVMSFCYAVGSPMLITYALATTILNQHWLREKFLKLEASDRPLHSTSKNVRIFLQENQQLPLRLSQEDGSLASLIVLSDNIDWWEKLKTSILLTRRGVTLSLIAQILVAALSWVLTIISSFVSSLGNASEALALSAGCLWVWLWPRGGVNFGQGDLKGDVLALSRYCGLASRNAMGPEQINEYPHWSQLDSEFYQRMVIAVIIAVYVQWGTTGAGIIIAYLTEVTGLGCRSGGYLLYGAVATAAFFCLFISSIFSHAAMLRHQELQVDRIHTLQRGTIASPGSGRAFGRGSTHGRKLALGHSALRFCAVFTRMLGRTLALGNALWIILSTIWELAGFYDNCWCDSTYISKRAAGWVLLFVEKDDMAHAAATSWAGGVLLSIFVGATTCGVFWLYCRGSHT</sequence>
<dbReference type="EMBL" id="JAPESX010000917">
    <property type="protein sequence ID" value="KAJ8119261.1"/>
    <property type="molecule type" value="Genomic_DNA"/>
</dbReference>
<keyword evidence="2" id="KW-1185">Reference proteome</keyword>
<accession>A0ACC2IVR5</accession>
<evidence type="ECO:0000313" key="2">
    <source>
        <dbReference type="Proteomes" id="UP001153334"/>
    </source>
</evidence>
<proteinExistence type="predicted"/>
<evidence type="ECO:0000313" key="1">
    <source>
        <dbReference type="EMBL" id="KAJ8119261.1"/>
    </source>
</evidence>
<comment type="caution">
    <text evidence="1">The sequence shown here is derived from an EMBL/GenBank/DDBJ whole genome shotgun (WGS) entry which is preliminary data.</text>
</comment>
<dbReference type="Proteomes" id="UP001153334">
    <property type="component" value="Unassembled WGS sequence"/>
</dbReference>
<name>A0ACC2IVR5_9PEZI</name>
<protein>
    <submittedName>
        <fullName evidence="1">Uncharacterized protein</fullName>
    </submittedName>
</protein>